<proteinExistence type="inferred from homology"/>
<name>A0A1H3HWJ4_9FIRM</name>
<dbReference type="Gene3D" id="2.60.40.790">
    <property type="match status" value="1"/>
</dbReference>
<dbReference type="InterPro" id="IPR002068">
    <property type="entry name" value="A-crystallin/Hsp20_dom"/>
</dbReference>
<dbReference type="STRING" id="1122142.SAMN02910414_00957"/>
<dbReference type="InterPro" id="IPR008978">
    <property type="entry name" value="HSP20-like_chaperone"/>
</dbReference>
<comment type="similarity">
    <text evidence="1 2">Belongs to the small heat shock protein (HSP20) family.</text>
</comment>
<gene>
    <name evidence="4" type="ORF">SAMN02910414_00957</name>
</gene>
<dbReference type="Pfam" id="PF00011">
    <property type="entry name" value="HSP20"/>
    <property type="match status" value="1"/>
</dbReference>
<protein>
    <submittedName>
        <fullName evidence="4">Molecular chaperone IbpA, HSP20 family</fullName>
    </submittedName>
</protein>
<evidence type="ECO:0000256" key="2">
    <source>
        <dbReference type="RuleBase" id="RU003616"/>
    </source>
</evidence>
<dbReference type="RefSeq" id="WP_074716621.1">
    <property type="nucleotide sequence ID" value="NZ_FNPG01000010.1"/>
</dbReference>
<reference evidence="4 5" key="1">
    <citation type="submission" date="2016-10" db="EMBL/GenBank/DDBJ databases">
        <authorList>
            <person name="de Groot N.N."/>
        </authorList>
    </citation>
    <scope>NUCLEOTIDE SEQUENCE [LARGE SCALE GENOMIC DNA]</scope>
    <source>
        <strain evidence="4 5">DSM 14045</strain>
    </source>
</reference>
<dbReference type="CDD" id="cd06471">
    <property type="entry name" value="ACD_LpsHSP_like"/>
    <property type="match status" value="1"/>
</dbReference>
<dbReference type="SUPFAM" id="SSF49764">
    <property type="entry name" value="HSP20-like chaperones"/>
    <property type="match status" value="1"/>
</dbReference>
<dbReference type="OrthoDB" id="9811615at2"/>
<accession>A0A1H3HWJ4</accession>
<keyword evidence="5" id="KW-1185">Reference proteome</keyword>
<sequence length="146" mass="16871">MMLVPSFFNDNFTNDVFGDLFNYPKSNKKYDSNSNMLVDIKEFKDRFEMDIDLPGFNKDEITLELEKGYLTISAVPSKKEENSESKGRFIRCERFKGSNRRAFYVGEEITQADIKAKFENGVLAITIMKKKPVPKNEKDNFISILG</sequence>
<dbReference type="PROSITE" id="PS01031">
    <property type="entry name" value="SHSP"/>
    <property type="match status" value="1"/>
</dbReference>
<dbReference type="PANTHER" id="PTHR11527">
    <property type="entry name" value="HEAT-SHOCK PROTEIN 20 FAMILY MEMBER"/>
    <property type="match status" value="1"/>
</dbReference>
<dbReference type="Proteomes" id="UP000183918">
    <property type="component" value="Unassembled WGS sequence"/>
</dbReference>
<evidence type="ECO:0000313" key="5">
    <source>
        <dbReference type="Proteomes" id="UP000183918"/>
    </source>
</evidence>
<dbReference type="AlphaFoldDB" id="A0A1H3HWJ4"/>
<dbReference type="EMBL" id="FNPG01000010">
    <property type="protein sequence ID" value="SDY19114.1"/>
    <property type="molecule type" value="Genomic_DNA"/>
</dbReference>
<feature type="domain" description="SHSP" evidence="3">
    <location>
        <begin position="29"/>
        <end position="145"/>
    </location>
</feature>
<evidence type="ECO:0000313" key="4">
    <source>
        <dbReference type="EMBL" id="SDY19114.1"/>
    </source>
</evidence>
<evidence type="ECO:0000259" key="3">
    <source>
        <dbReference type="PROSITE" id="PS01031"/>
    </source>
</evidence>
<evidence type="ECO:0000256" key="1">
    <source>
        <dbReference type="PROSITE-ProRule" id="PRU00285"/>
    </source>
</evidence>
<dbReference type="InterPro" id="IPR031107">
    <property type="entry name" value="Small_HSP"/>
</dbReference>
<organism evidence="4 5">
    <name type="scientific">Lachnobacterium bovis DSM 14045</name>
    <dbReference type="NCBI Taxonomy" id="1122142"/>
    <lineage>
        <taxon>Bacteria</taxon>
        <taxon>Bacillati</taxon>
        <taxon>Bacillota</taxon>
        <taxon>Clostridia</taxon>
        <taxon>Lachnospirales</taxon>
        <taxon>Lachnospiraceae</taxon>
        <taxon>Lachnobacterium</taxon>
    </lineage>
</organism>